<evidence type="ECO:0000313" key="1">
    <source>
        <dbReference type="EMBL" id="BES82886.1"/>
    </source>
</evidence>
<dbReference type="Proteomes" id="UP001341135">
    <property type="component" value="Chromosome"/>
</dbReference>
<name>A0ABN6ZRI0_9CREN</name>
<accession>A0ABN6ZRI0</accession>
<keyword evidence="2" id="KW-1185">Reference proteome</keyword>
<dbReference type="RefSeq" id="WP_338250639.1">
    <property type="nucleotide sequence ID" value="NZ_AP028907.1"/>
</dbReference>
<reference evidence="1 2" key="1">
    <citation type="submission" date="2023-09" db="EMBL/GenBank/DDBJ databases">
        <title>Pyrofollis japonicus gen. nov. sp. nov., a novel member of the family Pyrodictiaceae isolated from the Iheya North hydrothermal field.</title>
        <authorList>
            <person name="Miyazaki U."/>
            <person name="Sanari M."/>
            <person name="Tame A."/>
            <person name="Kitajima M."/>
            <person name="Okamoto A."/>
            <person name="Sawayama S."/>
            <person name="Miyazaki J."/>
            <person name="Takai K."/>
            <person name="Nakagawa S."/>
        </authorList>
    </citation>
    <scope>NUCLEOTIDE SEQUENCE [LARGE SCALE GENOMIC DNA]</scope>
    <source>
        <strain evidence="1 2">AV2</strain>
    </source>
</reference>
<protein>
    <submittedName>
        <fullName evidence="1">Uncharacterized protein</fullName>
    </submittedName>
</protein>
<organism evidence="1 2">
    <name type="scientific">Pyrodictium abyssi</name>
    <dbReference type="NCBI Taxonomy" id="54256"/>
    <lineage>
        <taxon>Archaea</taxon>
        <taxon>Thermoproteota</taxon>
        <taxon>Thermoprotei</taxon>
        <taxon>Desulfurococcales</taxon>
        <taxon>Pyrodictiaceae</taxon>
        <taxon>Pyrodictium</taxon>
    </lineage>
</organism>
<sequence>MRFGKSAEKILAKPLRQRLLEGLKELGLLDTDITDADSQRDGKGTKSIAELSDEEYERLKELLEETLRQA</sequence>
<gene>
    <name evidence="1" type="ORF">PABY_24530</name>
</gene>
<proteinExistence type="predicted"/>
<dbReference type="EMBL" id="AP028907">
    <property type="protein sequence ID" value="BES82886.1"/>
    <property type="molecule type" value="Genomic_DNA"/>
</dbReference>
<dbReference type="GeneID" id="89290453"/>
<evidence type="ECO:0000313" key="2">
    <source>
        <dbReference type="Proteomes" id="UP001341135"/>
    </source>
</evidence>